<feature type="region of interest" description="Disordered" evidence="1">
    <location>
        <begin position="77"/>
        <end position="117"/>
    </location>
</feature>
<evidence type="ECO:0008006" key="4">
    <source>
        <dbReference type="Google" id="ProtNLM"/>
    </source>
</evidence>
<keyword evidence="3" id="KW-1185">Reference proteome</keyword>
<proteinExistence type="predicted"/>
<evidence type="ECO:0000256" key="1">
    <source>
        <dbReference type="SAM" id="MobiDB-lite"/>
    </source>
</evidence>
<comment type="caution">
    <text evidence="2">The sequence shown here is derived from an EMBL/GenBank/DDBJ whole genome shotgun (WGS) entry which is preliminary data.</text>
</comment>
<evidence type="ECO:0000313" key="3">
    <source>
        <dbReference type="Proteomes" id="UP001515480"/>
    </source>
</evidence>
<organism evidence="2 3">
    <name type="scientific">Prymnesium parvum</name>
    <name type="common">Toxic golden alga</name>
    <dbReference type="NCBI Taxonomy" id="97485"/>
    <lineage>
        <taxon>Eukaryota</taxon>
        <taxon>Haptista</taxon>
        <taxon>Haptophyta</taxon>
        <taxon>Prymnesiophyceae</taxon>
        <taxon>Prymnesiales</taxon>
        <taxon>Prymnesiaceae</taxon>
        <taxon>Prymnesium</taxon>
    </lineage>
</organism>
<protein>
    <recommendedName>
        <fullName evidence="4">Transmembrane protein</fullName>
    </recommendedName>
</protein>
<name>A0AB34JAL5_PRYPA</name>
<reference evidence="2 3" key="1">
    <citation type="journal article" date="2024" name="Science">
        <title>Giant polyketide synthase enzymes in the biosynthesis of giant marine polyether toxins.</title>
        <authorList>
            <person name="Fallon T.R."/>
            <person name="Shende V.V."/>
            <person name="Wierzbicki I.H."/>
            <person name="Pendleton A.L."/>
            <person name="Watervoot N.F."/>
            <person name="Auber R.P."/>
            <person name="Gonzalez D.J."/>
            <person name="Wisecaver J.H."/>
            <person name="Moore B.S."/>
        </authorList>
    </citation>
    <scope>NUCLEOTIDE SEQUENCE [LARGE SCALE GENOMIC DNA]</scope>
    <source>
        <strain evidence="2 3">12B1</strain>
    </source>
</reference>
<accession>A0AB34JAL5</accession>
<gene>
    <name evidence="2" type="ORF">AB1Y20_002058</name>
</gene>
<dbReference type="AlphaFoldDB" id="A0AB34JAL5"/>
<sequence length="195" mass="20871">MCLSVSPCRLLASCVLCELCLRPGSRRRAFSWHFLVSLGALRPLFVLPPSLLASLRLRASVASNAATLQRFSWLAPASSSSAPSSRLRAFSTSRPSSRASSAARARRPPSCGAPSTSPTLQRFHPFIATPSARLFTLLLLRRRSCASSASRARSPRLVAAFAALSFSFSCVFSLAVRNAPCAVCCLLTVLSFSCC</sequence>
<feature type="compositionally biased region" description="Low complexity" evidence="1">
    <location>
        <begin position="77"/>
        <end position="115"/>
    </location>
</feature>
<evidence type="ECO:0000313" key="2">
    <source>
        <dbReference type="EMBL" id="KAL1515432.1"/>
    </source>
</evidence>
<dbReference type="Proteomes" id="UP001515480">
    <property type="component" value="Unassembled WGS sequence"/>
</dbReference>
<dbReference type="EMBL" id="JBGBPQ010000011">
    <property type="protein sequence ID" value="KAL1515432.1"/>
    <property type="molecule type" value="Genomic_DNA"/>
</dbReference>